<comment type="caution">
    <text evidence="2">The sequence shown here is derived from an EMBL/GenBank/DDBJ whole genome shotgun (WGS) entry which is preliminary data.</text>
</comment>
<accession>A0A8H5M6V5</accession>
<proteinExistence type="predicted"/>
<evidence type="ECO:0000313" key="2">
    <source>
        <dbReference type="EMBL" id="KAF5383450.1"/>
    </source>
</evidence>
<sequence length="265" mass="28386">MFPVTFQAVLAALLLTSSAFIGAVAQTIPVAPAPWTLGVQEGGFLFCRLSSVDHCRLGTLLLWKRKSKSQMVHVPKFISPITTIELKMSISDDELIYVPGKWAYDDGQEGFRITNIYVTSNASVFNGRQNWNIPKHQANFEFQTDILGTTTVSVNSPGSAKPFFSASLLPTTLPIPIEVNTTLTGGYLNFLQPPIPAGDLPVEIGTSTWKQFLLDGLSSSLEANVIVGALPGGRLGDGVGYRSTTSVAGRGKTHRISDLSSGGSL</sequence>
<evidence type="ECO:0000256" key="1">
    <source>
        <dbReference type="SAM" id="SignalP"/>
    </source>
</evidence>
<reference evidence="2 3" key="1">
    <citation type="journal article" date="2020" name="ISME J.">
        <title>Uncovering the hidden diversity of litter-decomposition mechanisms in mushroom-forming fungi.</title>
        <authorList>
            <person name="Floudas D."/>
            <person name="Bentzer J."/>
            <person name="Ahren D."/>
            <person name="Johansson T."/>
            <person name="Persson P."/>
            <person name="Tunlid A."/>
        </authorList>
    </citation>
    <scope>NUCLEOTIDE SEQUENCE [LARGE SCALE GENOMIC DNA]</scope>
    <source>
        <strain evidence="2 3">CBS 406.79</strain>
    </source>
</reference>
<dbReference type="PANTHER" id="PTHR40518:SF1">
    <property type="entry name" value="ACETOACETATE DECARBOXYLASE"/>
    <property type="match status" value="1"/>
</dbReference>
<dbReference type="SUPFAM" id="SSF160104">
    <property type="entry name" value="Acetoacetate decarboxylase-like"/>
    <property type="match status" value="1"/>
</dbReference>
<dbReference type="InterPro" id="IPR023375">
    <property type="entry name" value="ADC_dom_sf"/>
</dbReference>
<evidence type="ECO:0000313" key="3">
    <source>
        <dbReference type="Proteomes" id="UP000518752"/>
    </source>
</evidence>
<keyword evidence="3" id="KW-1185">Reference proteome</keyword>
<dbReference type="Gene3D" id="2.40.400.10">
    <property type="entry name" value="Acetoacetate decarboxylase-like"/>
    <property type="match status" value="1"/>
</dbReference>
<feature type="chain" id="PRO_5035003094" evidence="1">
    <location>
        <begin position="26"/>
        <end position="265"/>
    </location>
</feature>
<organism evidence="2 3">
    <name type="scientific">Collybiopsis confluens</name>
    <dbReference type="NCBI Taxonomy" id="2823264"/>
    <lineage>
        <taxon>Eukaryota</taxon>
        <taxon>Fungi</taxon>
        <taxon>Dikarya</taxon>
        <taxon>Basidiomycota</taxon>
        <taxon>Agaricomycotina</taxon>
        <taxon>Agaricomycetes</taxon>
        <taxon>Agaricomycetidae</taxon>
        <taxon>Agaricales</taxon>
        <taxon>Marasmiineae</taxon>
        <taxon>Omphalotaceae</taxon>
        <taxon>Collybiopsis</taxon>
    </lineage>
</organism>
<gene>
    <name evidence="2" type="ORF">D9757_006130</name>
</gene>
<protein>
    <submittedName>
        <fullName evidence="2">Uncharacterized protein</fullName>
    </submittedName>
</protein>
<dbReference type="PANTHER" id="PTHR40518">
    <property type="entry name" value="ACETOACETATE DECARBOXYLASE"/>
    <property type="match status" value="1"/>
</dbReference>
<keyword evidence="1" id="KW-0732">Signal</keyword>
<dbReference type="AlphaFoldDB" id="A0A8H5M6V5"/>
<dbReference type="Proteomes" id="UP000518752">
    <property type="component" value="Unassembled WGS sequence"/>
</dbReference>
<feature type="signal peptide" evidence="1">
    <location>
        <begin position="1"/>
        <end position="25"/>
    </location>
</feature>
<dbReference type="EMBL" id="JAACJN010000047">
    <property type="protein sequence ID" value="KAF5383450.1"/>
    <property type="molecule type" value="Genomic_DNA"/>
</dbReference>
<dbReference type="OrthoDB" id="9970474at2759"/>
<name>A0A8H5M6V5_9AGAR</name>